<dbReference type="PANTHER" id="PTHR40077:SF2">
    <property type="entry name" value="MEMBRANE PROTEIN"/>
    <property type="match status" value="1"/>
</dbReference>
<proteinExistence type="predicted"/>
<evidence type="ECO:0000256" key="4">
    <source>
        <dbReference type="ARBA" id="ARBA00022989"/>
    </source>
</evidence>
<feature type="transmembrane region" description="Helical" evidence="6">
    <location>
        <begin position="31"/>
        <end position="51"/>
    </location>
</feature>
<dbReference type="InterPro" id="IPR023845">
    <property type="entry name" value="DUF3817_TM"/>
</dbReference>
<evidence type="ECO:0000259" key="7">
    <source>
        <dbReference type="Pfam" id="PF12823"/>
    </source>
</evidence>
<sequence>MTDPAAEPETTAASDGARDPKLAGALTRYRAMAIITGVFLITVFVGLLRYLPFIDLTDGPVDSFFSGVAIIHGWIYVAYLITVVMLWSRMRWGLGRLIYMAAGGVVPLLSFFAERRIAREVAGSVNP</sequence>
<dbReference type="RefSeq" id="WP_301125349.1">
    <property type="nucleotide sequence ID" value="NZ_JAUHPV010000001.1"/>
</dbReference>
<feature type="domain" description="DUF3817" evidence="7">
    <location>
        <begin position="26"/>
        <end position="119"/>
    </location>
</feature>
<evidence type="ECO:0000256" key="1">
    <source>
        <dbReference type="ARBA" id="ARBA00004651"/>
    </source>
</evidence>
<accession>A0ABT8FXF1</accession>
<evidence type="ECO:0000313" key="9">
    <source>
        <dbReference type="Proteomes" id="UP001172738"/>
    </source>
</evidence>
<keyword evidence="3 6" id="KW-0812">Transmembrane</keyword>
<dbReference type="NCBIfam" id="TIGR03954">
    <property type="entry name" value="integ_memb_HG"/>
    <property type="match status" value="1"/>
</dbReference>
<dbReference type="Pfam" id="PF12823">
    <property type="entry name" value="DUF3817"/>
    <property type="match status" value="1"/>
</dbReference>
<comment type="subcellular location">
    <subcellularLocation>
        <location evidence="1">Cell membrane</location>
        <topology evidence="1">Multi-pass membrane protein</topology>
    </subcellularLocation>
</comment>
<reference evidence="8" key="1">
    <citation type="submission" date="2023-06" db="EMBL/GenBank/DDBJ databases">
        <title>SYSU T00b26.</title>
        <authorList>
            <person name="Gao L."/>
            <person name="Fang B.-Z."/>
            <person name="Li W.-J."/>
        </authorList>
    </citation>
    <scope>NUCLEOTIDE SEQUENCE</scope>
    <source>
        <strain evidence="8">SYSU T00b26</strain>
    </source>
</reference>
<dbReference type="EMBL" id="JAUHPV010000001">
    <property type="protein sequence ID" value="MDN4471583.1"/>
    <property type="molecule type" value="Genomic_DNA"/>
</dbReference>
<name>A0ABT8FXF1_9MICO</name>
<keyword evidence="9" id="KW-1185">Reference proteome</keyword>
<comment type="caution">
    <text evidence="8">The sequence shown here is derived from an EMBL/GenBank/DDBJ whole genome shotgun (WGS) entry which is preliminary data.</text>
</comment>
<evidence type="ECO:0000313" key="8">
    <source>
        <dbReference type="EMBL" id="MDN4471583.1"/>
    </source>
</evidence>
<feature type="transmembrane region" description="Helical" evidence="6">
    <location>
        <begin position="94"/>
        <end position="113"/>
    </location>
</feature>
<evidence type="ECO:0000256" key="3">
    <source>
        <dbReference type="ARBA" id="ARBA00022692"/>
    </source>
</evidence>
<protein>
    <submittedName>
        <fullName evidence="8">DUF3817 domain-containing protein</fullName>
    </submittedName>
</protein>
<keyword evidence="5 6" id="KW-0472">Membrane</keyword>
<evidence type="ECO:0000256" key="6">
    <source>
        <dbReference type="SAM" id="Phobius"/>
    </source>
</evidence>
<gene>
    <name evidence="8" type="ORF">QQX04_01090</name>
</gene>
<dbReference type="Proteomes" id="UP001172738">
    <property type="component" value="Unassembled WGS sequence"/>
</dbReference>
<keyword evidence="2" id="KW-1003">Cell membrane</keyword>
<dbReference type="PANTHER" id="PTHR40077">
    <property type="entry name" value="MEMBRANE PROTEIN-RELATED"/>
    <property type="match status" value="1"/>
</dbReference>
<evidence type="ECO:0000256" key="5">
    <source>
        <dbReference type="ARBA" id="ARBA00023136"/>
    </source>
</evidence>
<evidence type="ECO:0000256" key="2">
    <source>
        <dbReference type="ARBA" id="ARBA00022475"/>
    </source>
</evidence>
<keyword evidence="4 6" id="KW-1133">Transmembrane helix</keyword>
<feature type="transmembrane region" description="Helical" evidence="6">
    <location>
        <begin position="63"/>
        <end position="87"/>
    </location>
</feature>
<organism evidence="8 9">
    <name type="scientific">Demequina zhanjiangensis</name>
    <dbReference type="NCBI Taxonomy" id="3051659"/>
    <lineage>
        <taxon>Bacteria</taxon>
        <taxon>Bacillati</taxon>
        <taxon>Actinomycetota</taxon>
        <taxon>Actinomycetes</taxon>
        <taxon>Micrococcales</taxon>
        <taxon>Demequinaceae</taxon>
        <taxon>Demequina</taxon>
    </lineage>
</organism>